<evidence type="ECO:0000313" key="1">
    <source>
        <dbReference type="EMBL" id="JAH22322.1"/>
    </source>
</evidence>
<dbReference type="EMBL" id="GBXM01086255">
    <property type="protein sequence ID" value="JAH22322.1"/>
    <property type="molecule type" value="Transcribed_RNA"/>
</dbReference>
<protein>
    <submittedName>
        <fullName evidence="1">Uncharacterized protein</fullName>
    </submittedName>
</protein>
<accession>A0A0E9R0R2</accession>
<sequence length="12" mass="1465">MEKVVILRYTVN</sequence>
<name>A0A0E9R0R2_ANGAN</name>
<reference evidence="1" key="2">
    <citation type="journal article" date="2015" name="Fish Shellfish Immunol.">
        <title>Early steps in the European eel (Anguilla anguilla)-Vibrio vulnificus interaction in the gills: Role of the RtxA13 toxin.</title>
        <authorList>
            <person name="Callol A."/>
            <person name="Pajuelo D."/>
            <person name="Ebbesson L."/>
            <person name="Teles M."/>
            <person name="MacKenzie S."/>
            <person name="Amaro C."/>
        </authorList>
    </citation>
    <scope>NUCLEOTIDE SEQUENCE</scope>
</reference>
<organism evidence="1">
    <name type="scientific">Anguilla anguilla</name>
    <name type="common">European freshwater eel</name>
    <name type="synonym">Muraena anguilla</name>
    <dbReference type="NCBI Taxonomy" id="7936"/>
    <lineage>
        <taxon>Eukaryota</taxon>
        <taxon>Metazoa</taxon>
        <taxon>Chordata</taxon>
        <taxon>Craniata</taxon>
        <taxon>Vertebrata</taxon>
        <taxon>Euteleostomi</taxon>
        <taxon>Actinopterygii</taxon>
        <taxon>Neopterygii</taxon>
        <taxon>Teleostei</taxon>
        <taxon>Anguilliformes</taxon>
        <taxon>Anguillidae</taxon>
        <taxon>Anguilla</taxon>
    </lineage>
</organism>
<proteinExistence type="predicted"/>
<reference evidence="1" key="1">
    <citation type="submission" date="2014-11" db="EMBL/GenBank/DDBJ databases">
        <authorList>
            <person name="Amaro Gonzalez C."/>
        </authorList>
    </citation>
    <scope>NUCLEOTIDE SEQUENCE</scope>
</reference>